<feature type="domain" description="HTH cro/C1-type" evidence="2">
    <location>
        <begin position="16"/>
        <end position="70"/>
    </location>
</feature>
<dbReference type="InterPro" id="IPR010982">
    <property type="entry name" value="Lambda_DNA-bd_dom_sf"/>
</dbReference>
<sequence>MPKTHSAAAIEIGRRIRDVRLQLGISLEDLGELAEIGATSIGRIERGVSSPAVETIIRIAAALEVEPGQFLSGISPDDYGAREHKFTVRDLIKGRDGSHQARA</sequence>
<evidence type="ECO:0000256" key="1">
    <source>
        <dbReference type="ARBA" id="ARBA00023125"/>
    </source>
</evidence>
<dbReference type="Gene3D" id="1.10.260.40">
    <property type="entry name" value="lambda repressor-like DNA-binding domains"/>
    <property type="match status" value="1"/>
</dbReference>
<dbReference type="PANTHER" id="PTHR46797:SF1">
    <property type="entry name" value="METHYLPHOSPHONATE SYNTHASE"/>
    <property type="match status" value="1"/>
</dbReference>
<proteinExistence type="predicted"/>
<dbReference type="EMBL" id="CP049934">
    <property type="protein sequence ID" value="QIM15392.1"/>
    <property type="molecule type" value="Genomic_DNA"/>
</dbReference>
<keyword evidence="4" id="KW-1185">Reference proteome</keyword>
<dbReference type="InterPro" id="IPR001387">
    <property type="entry name" value="Cro/C1-type_HTH"/>
</dbReference>
<dbReference type="GO" id="GO:0003677">
    <property type="term" value="F:DNA binding"/>
    <property type="evidence" value="ECO:0007669"/>
    <property type="project" value="UniProtKB-KW"/>
</dbReference>
<dbReference type="GO" id="GO:0005829">
    <property type="term" value="C:cytosol"/>
    <property type="evidence" value="ECO:0007669"/>
    <property type="project" value="TreeGrafter"/>
</dbReference>
<dbReference type="GO" id="GO:0003700">
    <property type="term" value="F:DNA-binding transcription factor activity"/>
    <property type="evidence" value="ECO:0007669"/>
    <property type="project" value="TreeGrafter"/>
</dbReference>
<dbReference type="RefSeq" id="WP_166321452.1">
    <property type="nucleotide sequence ID" value="NZ_CP049934.1"/>
</dbReference>
<dbReference type="Pfam" id="PF01381">
    <property type="entry name" value="HTH_3"/>
    <property type="match status" value="1"/>
</dbReference>
<evidence type="ECO:0000259" key="2">
    <source>
        <dbReference type="PROSITE" id="PS50943"/>
    </source>
</evidence>
<organism evidence="3 4">
    <name type="scientific">Leucobacter insecticola</name>
    <dbReference type="NCBI Taxonomy" id="2714934"/>
    <lineage>
        <taxon>Bacteria</taxon>
        <taxon>Bacillati</taxon>
        <taxon>Actinomycetota</taxon>
        <taxon>Actinomycetes</taxon>
        <taxon>Micrococcales</taxon>
        <taxon>Microbacteriaceae</taxon>
        <taxon>Leucobacter</taxon>
    </lineage>
</organism>
<protein>
    <submittedName>
        <fullName evidence="3">Helix-turn-helix transcriptional regulator</fullName>
    </submittedName>
</protein>
<reference evidence="3 4" key="1">
    <citation type="submission" date="2020-03" db="EMBL/GenBank/DDBJ databases">
        <title>Leucobacter sp. nov., isolated from beetles.</title>
        <authorList>
            <person name="Hyun D.-W."/>
            <person name="Bae J.-W."/>
        </authorList>
    </citation>
    <scope>NUCLEOTIDE SEQUENCE [LARGE SCALE GENOMIC DNA]</scope>
    <source>
        <strain evidence="3 4">HDW9B</strain>
    </source>
</reference>
<dbReference type="PANTHER" id="PTHR46797">
    <property type="entry name" value="HTH-TYPE TRANSCRIPTIONAL REGULATOR"/>
    <property type="match status" value="1"/>
</dbReference>
<accession>A0A6G8FH82</accession>
<gene>
    <name evidence="3" type="ORF">G7067_01565</name>
</gene>
<dbReference type="SUPFAM" id="SSF47413">
    <property type="entry name" value="lambda repressor-like DNA-binding domains"/>
    <property type="match status" value="1"/>
</dbReference>
<evidence type="ECO:0000313" key="4">
    <source>
        <dbReference type="Proteomes" id="UP000501387"/>
    </source>
</evidence>
<dbReference type="Proteomes" id="UP000501387">
    <property type="component" value="Chromosome"/>
</dbReference>
<evidence type="ECO:0000313" key="3">
    <source>
        <dbReference type="EMBL" id="QIM15392.1"/>
    </source>
</evidence>
<dbReference type="SMART" id="SM00530">
    <property type="entry name" value="HTH_XRE"/>
    <property type="match status" value="1"/>
</dbReference>
<name>A0A6G8FH82_9MICO</name>
<dbReference type="CDD" id="cd00093">
    <property type="entry name" value="HTH_XRE"/>
    <property type="match status" value="1"/>
</dbReference>
<dbReference type="PROSITE" id="PS50943">
    <property type="entry name" value="HTH_CROC1"/>
    <property type="match status" value="1"/>
</dbReference>
<dbReference type="AlphaFoldDB" id="A0A6G8FH82"/>
<dbReference type="InterPro" id="IPR050807">
    <property type="entry name" value="TransReg_Diox_bact_type"/>
</dbReference>
<keyword evidence="1" id="KW-0238">DNA-binding</keyword>
<dbReference type="KEGG" id="lins:G7067_01565"/>